<dbReference type="Pfam" id="PF20221">
    <property type="entry name" value="DUF6580"/>
    <property type="match status" value="1"/>
</dbReference>
<dbReference type="RefSeq" id="WP_227994293.1">
    <property type="nucleotide sequence ID" value="NZ_BAABIH010000017.1"/>
</dbReference>
<dbReference type="Proteomes" id="UP000326702">
    <property type="component" value="Chromosome"/>
</dbReference>
<evidence type="ECO:0000313" key="2">
    <source>
        <dbReference type="EMBL" id="QFU98550.1"/>
    </source>
</evidence>
<feature type="transmembrane region" description="Helical" evidence="1">
    <location>
        <begin position="126"/>
        <end position="149"/>
    </location>
</feature>
<sequence>MDARDVLTPLSWRDLAHRWWRVAVVVALLVGAVVWRLVKDDLGAPPNLELATAATFAGALLLRNRAAAVAPLVVAVVSDLVLGNTSILVFTWSAWAVTGVAAVLLPRYSGRREGGRGPGWKRYATALGFGVGSSVWFFLWTNFGVWVVSDGSWYPRTVGGLVDCYVAGLPFARTMLVGNLVLVPVAAGLVTLVERLERAAQHGAVAAR</sequence>
<reference evidence="2 3" key="1">
    <citation type="submission" date="2019-10" db="EMBL/GenBank/DDBJ databases">
        <title>Genome sequence of Luteimicrobium xylanilyticum HY-24.</title>
        <authorList>
            <person name="Kim D.Y."/>
            <person name="Park H.-Y."/>
        </authorList>
    </citation>
    <scope>NUCLEOTIDE SEQUENCE [LARGE SCALE GENOMIC DNA]</scope>
    <source>
        <strain evidence="2 3">HY-24</strain>
    </source>
</reference>
<keyword evidence="1" id="KW-0472">Membrane</keyword>
<dbReference type="EMBL" id="CP045529">
    <property type="protein sequence ID" value="QFU98550.1"/>
    <property type="molecule type" value="Genomic_DNA"/>
</dbReference>
<accession>A0A5P9QBP6</accession>
<dbReference type="AlphaFoldDB" id="A0A5P9QBP6"/>
<feature type="transmembrane region" description="Helical" evidence="1">
    <location>
        <begin position="169"/>
        <end position="193"/>
    </location>
</feature>
<dbReference type="KEGG" id="lxl:KDY119_02066"/>
<dbReference type="InterPro" id="IPR046487">
    <property type="entry name" value="DUF6580"/>
</dbReference>
<keyword evidence="1" id="KW-0812">Transmembrane</keyword>
<evidence type="ECO:0000313" key="3">
    <source>
        <dbReference type="Proteomes" id="UP000326702"/>
    </source>
</evidence>
<organism evidence="2 3">
    <name type="scientific">Luteimicrobium xylanilyticum</name>
    <dbReference type="NCBI Taxonomy" id="1133546"/>
    <lineage>
        <taxon>Bacteria</taxon>
        <taxon>Bacillati</taxon>
        <taxon>Actinomycetota</taxon>
        <taxon>Actinomycetes</taxon>
        <taxon>Micrococcales</taxon>
        <taxon>Luteimicrobium</taxon>
    </lineage>
</organism>
<protein>
    <submittedName>
        <fullName evidence="2">Uncharacterized protein</fullName>
    </submittedName>
</protein>
<keyword evidence="3" id="KW-1185">Reference proteome</keyword>
<gene>
    <name evidence="2" type="ORF">KDY119_02066</name>
</gene>
<name>A0A5P9QBP6_9MICO</name>
<feature type="transmembrane region" description="Helical" evidence="1">
    <location>
        <begin position="86"/>
        <end position="105"/>
    </location>
</feature>
<evidence type="ECO:0000256" key="1">
    <source>
        <dbReference type="SAM" id="Phobius"/>
    </source>
</evidence>
<keyword evidence="1" id="KW-1133">Transmembrane helix</keyword>
<feature type="transmembrane region" description="Helical" evidence="1">
    <location>
        <begin position="20"/>
        <end position="38"/>
    </location>
</feature>
<proteinExistence type="predicted"/>